<reference evidence="6" key="1">
    <citation type="submission" date="2023-01" db="EMBL/GenBank/DDBJ databases">
        <title>Genome assembly of the deep-sea coral Lophelia pertusa.</title>
        <authorList>
            <person name="Herrera S."/>
            <person name="Cordes E."/>
        </authorList>
    </citation>
    <scope>NUCLEOTIDE SEQUENCE</scope>
    <source>
        <strain evidence="6">USNM1676648</strain>
        <tissue evidence="6">Polyp</tissue>
    </source>
</reference>
<dbReference type="PROSITE" id="PS50865">
    <property type="entry name" value="ZF_MYND_2"/>
    <property type="match status" value="1"/>
</dbReference>
<dbReference type="SUPFAM" id="SSF144232">
    <property type="entry name" value="HIT/MYND zinc finger-like"/>
    <property type="match status" value="1"/>
</dbReference>
<proteinExistence type="predicted"/>
<evidence type="ECO:0000313" key="6">
    <source>
        <dbReference type="EMBL" id="KAJ7337101.1"/>
    </source>
</evidence>
<dbReference type="EMBL" id="MU827781">
    <property type="protein sequence ID" value="KAJ7337101.1"/>
    <property type="molecule type" value="Genomic_DNA"/>
</dbReference>
<evidence type="ECO:0000256" key="1">
    <source>
        <dbReference type="ARBA" id="ARBA00022723"/>
    </source>
</evidence>
<evidence type="ECO:0000259" key="5">
    <source>
        <dbReference type="PROSITE" id="PS50865"/>
    </source>
</evidence>
<keyword evidence="3" id="KW-0862">Zinc</keyword>
<evidence type="ECO:0000256" key="3">
    <source>
        <dbReference type="ARBA" id="ARBA00022833"/>
    </source>
</evidence>
<feature type="domain" description="MYND-type" evidence="5">
    <location>
        <begin position="7"/>
        <end position="48"/>
    </location>
</feature>
<keyword evidence="7" id="KW-1185">Reference proteome</keyword>
<gene>
    <name evidence="6" type="ORF">OS493_009953</name>
</gene>
<organism evidence="6 7">
    <name type="scientific">Desmophyllum pertusum</name>
    <dbReference type="NCBI Taxonomy" id="174260"/>
    <lineage>
        <taxon>Eukaryota</taxon>
        <taxon>Metazoa</taxon>
        <taxon>Cnidaria</taxon>
        <taxon>Anthozoa</taxon>
        <taxon>Hexacorallia</taxon>
        <taxon>Scleractinia</taxon>
        <taxon>Caryophylliina</taxon>
        <taxon>Caryophylliidae</taxon>
        <taxon>Desmophyllum</taxon>
    </lineage>
</organism>
<keyword evidence="2 4" id="KW-0863">Zinc-finger</keyword>
<protein>
    <recommendedName>
        <fullName evidence="5">MYND-type domain-containing protein</fullName>
    </recommendedName>
</protein>
<dbReference type="OrthoDB" id="10041188at2759"/>
<evidence type="ECO:0000256" key="2">
    <source>
        <dbReference type="ARBA" id="ARBA00022771"/>
    </source>
</evidence>
<dbReference type="GO" id="GO:0008270">
    <property type="term" value="F:zinc ion binding"/>
    <property type="evidence" value="ECO:0007669"/>
    <property type="project" value="UniProtKB-KW"/>
</dbReference>
<sequence length="557" mass="63849">MLKKDQCWRCDHICTTPTPKIYCSGCEVAYYCSEKCKHGDVFRHQVDCQTAALKRRCSGCGKENRGLKQCDEDILRRQRGHASTATIYYWGNIPAKDLINFPQNEGCEYSKPFAVLACGVGDPRNIVLSVSQLPEAYQEEVTFVLNDICACTLARTVLILYLIFKGGEQVANSVTQIWYSLRLSEEDHQLVINTLQELIQASSLEELTRGTMKIEQDQLHNLVQVWRTWLDLSSRKGNWITEARRRMFESDPGSKDGIDLYLKEIPKEHKKSASDWFANGILLPKESRKRLTHENFTLSGSDFQVSGNKGAFSYIIQSSVSPFTSWDYKDAQQLSDSVSILKMYSEYVSHVLKKCAMTLATGQVKFHFLLCNCLEMTPFLPPDRKYDRVTTSNIADFVPLANLLDTCKPLLNLNNPSSVIITEFQNWVRFTNLIMEAEKRAFDMVRGDPFRKRILEDTKNSAIAYSTARQAFAEYHDHSAEFAMFLRAALLASEVPDERNRRRTWKSVADYNGIIARNFLRCQNRVSGPPARWLLNCRRVTLLNGFERAVEWIVKPR</sequence>
<accession>A0A9X0CHA3</accession>
<dbReference type="Pfam" id="PF01753">
    <property type="entry name" value="zf-MYND"/>
    <property type="match status" value="1"/>
</dbReference>
<dbReference type="InterPro" id="IPR027974">
    <property type="entry name" value="DUF4470"/>
</dbReference>
<keyword evidence="1" id="KW-0479">Metal-binding</keyword>
<dbReference type="AlphaFoldDB" id="A0A9X0CHA3"/>
<dbReference type="InterPro" id="IPR002893">
    <property type="entry name" value="Znf_MYND"/>
</dbReference>
<evidence type="ECO:0000313" key="7">
    <source>
        <dbReference type="Proteomes" id="UP001163046"/>
    </source>
</evidence>
<evidence type="ECO:0000256" key="4">
    <source>
        <dbReference type="PROSITE-ProRule" id="PRU00134"/>
    </source>
</evidence>
<dbReference type="Proteomes" id="UP001163046">
    <property type="component" value="Unassembled WGS sequence"/>
</dbReference>
<comment type="caution">
    <text evidence="6">The sequence shown here is derived from an EMBL/GenBank/DDBJ whole genome shotgun (WGS) entry which is preliminary data.</text>
</comment>
<dbReference type="PROSITE" id="PS01360">
    <property type="entry name" value="ZF_MYND_1"/>
    <property type="match status" value="1"/>
</dbReference>
<dbReference type="Pfam" id="PF14737">
    <property type="entry name" value="DUF4470"/>
    <property type="match status" value="1"/>
</dbReference>
<name>A0A9X0CHA3_9CNID</name>